<feature type="region of interest" description="Disordered" evidence="1">
    <location>
        <begin position="125"/>
        <end position="229"/>
    </location>
</feature>
<proteinExistence type="predicted"/>
<protein>
    <submittedName>
        <fullName evidence="3 4">Uncharacterized protein</fullName>
    </submittedName>
</protein>
<feature type="compositionally biased region" description="Basic and acidic residues" evidence="1">
    <location>
        <begin position="163"/>
        <end position="192"/>
    </location>
</feature>
<evidence type="ECO:0000313" key="2">
    <source>
        <dbReference type="Proteomes" id="UP001652661"/>
    </source>
</evidence>
<evidence type="ECO:0000256" key="1">
    <source>
        <dbReference type="SAM" id="MobiDB-lite"/>
    </source>
</evidence>
<evidence type="ECO:0000313" key="4">
    <source>
        <dbReference type="RefSeq" id="XP_070143220.1"/>
    </source>
</evidence>
<accession>A0ABM4GKH7</accession>
<sequence length="229" mass="25834">MSPHLDKPIASIYDMMIERHRKLTSESTSRDISMAAQKVPRGKVEDEAMSKTKTWPKKQHIPSTKAVREMPSSITLESESYRPPGTVTASHLTKKQTFMKVMPPANKEVINKLVKKMSMACGRARDENFVPVPSEKPTKSGIQRKGMATLGTSRNKQKSNKSNTDRRPLSPRKAERGPNMKKVERVPKEKLMVKVAPKLSKTSGLQEKSVRESTRSLKTAPLSNDRWRI</sequence>
<evidence type="ECO:0000313" key="3">
    <source>
        <dbReference type="RefSeq" id="XP_070143219.1"/>
    </source>
</evidence>
<dbReference type="RefSeq" id="XP_070143219.1">
    <property type="nucleotide sequence ID" value="XM_070287118.1"/>
</dbReference>
<name>A0ABM4GKH7_DROKI</name>
<dbReference type="GeneID" id="108082179"/>
<feature type="region of interest" description="Disordered" evidence="1">
    <location>
        <begin position="25"/>
        <end position="87"/>
    </location>
</feature>
<reference evidence="2 3" key="1">
    <citation type="submission" date="2025-05" db="UniProtKB">
        <authorList>
            <consortium name="RefSeq"/>
        </authorList>
    </citation>
    <scope>NUCLEOTIDE SEQUENCE [LARGE SCALE GENOMIC DNA]</scope>
    <source>
        <strain evidence="2 3">14028-0561.14</strain>
        <tissue evidence="3 4">Whole fly</tissue>
    </source>
</reference>
<organism evidence="2 3">
    <name type="scientific">Drosophila kikkawai</name>
    <name type="common">Fruit fly</name>
    <dbReference type="NCBI Taxonomy" id="30033"/>
    <lineage>
        <taxon>Eukaryota</taxon>
        <taxon>Metazoa</taxon>
        <taxon>Ecdysozoa</taxon>
        <taxon>Arthropoda</taxon>
        <taxon>Hexapoda</taxon>
        <taxon>Insecta</taxon>
        <taxon>Pterygota</taxon>
        <taxon>Neoptera</taxon>
        <taxon>Endopterygota</taxon>
        <taxon>Diptera</taxon>
        <taxon>Brachycera</taxon>
        <taxon>Muscomorpha</taxon>
        <taxon>Ephydroidea</taxon>
        <taxon>Drosophilidae</taxon>
        <taxon>Drosophila</taxon>
        <taxon>Sophophora</taxon>
    </lineage>
</organism>
<dbReference type="Proteomes" id="UP001652661">
    <property type="component" value="Chromosome 2L"/>
</dbReference>
<gene>
    <name evidence="3 4" type="primary">LOC108082179</name>
</gene>
<keyword evidence="2" id="KW-1185">Reference proteome</keyword>
<dbReference type="RefSeq" id="XP_070143220.1">
    <property type="nucleotide sequence ID" value="XM_070287119.1"/>
</dbReference>